<proteinExistence type="predicted"/>
<name>F9WTI2_TRYVY</name>
<accession>F9WTI2</accession>
<protein>
    <submittedName>
        <fullName evidence="1">Uncharacterized protein</fullName>
    </submittedName>
</protein>
<reference evidence="1 2" key="1">
    <citation type="journal article" date="2012" name="Proc. Natl. Acad. Sci. U.S.A.">
        <title>Antigenic diversity is generated by distinct evolutionary mechanisms in African trypanosome species.</title>
        <authorList>
            <person name="Jackson A.P."/>
            <person name="Berry A."/>
            <person name="Aslett M."/>
            <person name="Allison H.C."/>
            <person name="Burton P."/>
            <person name="Vavrova-Anderson J."/>
            <person name="Brown R."/>
            <person name="Browne H."/>
            <person name="Corton N."/>
            <person name="Hauser H."/>
            <person name="Gamble J."/>
            <person name="Gilderthorp R."/>
            <person name="Marcello L."/>
            <person name="McQuillan J."/>
            <person name="Otto T.D."/>
            <person name="Quail M.A."/>
            <person name="Sanders M.J."/>
            <person name="van Tonder A."/>
            <person name="Ginger M.L."/>
            <person name="Field M.C."/>
            <person name="Barry J.D."/>
            <person name="Hertz-Fowler C."/>
            <person name="Berriman M."/>
        </authorList>
    </citation>
    <scope>NUCLEOTIDE SEQUENCE</scope>
    <source>
        <strain evidence="1 2">Y486</strain>
    </source>
</reference>
<dbReference type="VEuPathDB" id="TriTrypDB:TvY486_0037530"/>
<organism evidence="1 2">
    <name type="scientific">Trypanosoma vivax (strain Y486)</name>
    <dbReference type="NCBI Taxonomy" id="1055687"/>
    <lineage>
        <taxon>Eukaryota</taxon>
        <taxon>Discoba</taxon>
        <taxon>Euglenozoa</taxon>
        <taxon>Kinetoplastea</taxon>
        <taxon>Metakinetoplastina</taxon>
        <taxon>Trypanosomatida</taxon>
        <taxon>Trypanosomatidae</taxon>
        <taxon>Trypanosoma</taxon>
        <taxon>Duttonella</taxon>
    </lineage>
</organism>
<dbReference type="AlphaFoldDB" id="F9WTI2"/>
<keyword evidence="2" id="KW-1185">Reference proteome</keyword>
<dbReference type="EMBL" id="CAEX01006497">
    <property type="protein sequence ID" value="CCD20875.1"/>
    <property type="molecule type" value="Genomic_DNA"/>
</dbReference>
<dbReference type="Proteomes" id="UP000009027">
    <property type="component" value="Unassembled WGS sequence"/>
</dbReference>
<gene>
    <name evidence="1" type="ORF">TvY486_0037530</name>
</gene>
<evidence type="ECO:0000313" key="2">
    <source>
        <dbReference type="Proteomes" id="UP000009027"/>
    </source>
</evidence>
<evidence type="ECO:0000313" key="1">
    <source>
        <dbReference type="EMBL" id="CCD20875.1"/>
    </source>
</evidence>
<sequence>MTAEESRDPRRLLTETIYLLAVEESDLHCTHKCAHDFIEDDSKCRRRTASLALPAAKNGVEEGMQKYGEEESSHSCVTVFKRLVPSVEAADKEEGATIKAVHGAVASFDGTGREAEHLRELRRIREEKAVVACEVEEQVRIVKQFFIALKSIAVDALGVARELKGRAVTTGQEAAYGVAGNITLGDVEEMCSTASRVAVNATDAIPRCYPLPHTLAQLRPEVQGARLCEQNIANERAVLVHTTVGNIKLSFPNMSEWARVSMDLCGKSVQTPAEIVPKCETCNTTGDYCNSLAEGFESSVSRSDSERTHVETELGGVFELTAAAEKKLKEAEDVVEKESGHCFCFQVVRGDCLLMQLKRCGMRCILPCESAWS</sequence>